<keyword evidence="5" id="KW-1185">Reference proteome</keyword>
<gene>
    <name evidence="4" type="ORF">EV194_11754</name>
</gene>
<dbReference type="PANTHER" id="PTHR44943:SF8">
    <property type="entry name" value="TPR REPEAT-CONTAINING PROTEIN MJ0263"/>
    <property type="match status" value="1"/>
</dbReference>
<dbReference type="PROSITE" id="PS50005">
    <property type="entry name" value="TPR"/>
    <property type="match status" value="2"/>
</dbReference>
<dbReference type="Proteomes" id="UP000295221">
    <property type="component" value="Unassembled WGS sequence"/>
</dbReference>
<dbReference type="InterPro" id="IPR051685">
    <property type="entry name" value="Ycf3/AcsC/BcsC/TPR_MFPF"/>
</dbReference>
<dbReference type="AlphaFoldDB" id="A0A4R2GAK7"/>
<dbReference type="RefSeq" id="WP_132435233.1">
    <property type="nucleotide sequence ID" value="NZ_SLWK01000017.1"/>
</dbReference>
<evidence type="ECO:0000256" key="3">
    <source>
        <dbReference type="PROSITE-ProRule" id="PRU00339"/>
    </source>
</evidence>
<keyword evidence="2 3" id="KW-0802">TPR repeat</keyword>
<sequence length="736" mass="86895">MDYLVIRKNQQRVNGLINEKRLKEALDLLSDLVRETHNSETIDSHYNLEMTYKSLLKYTVEGFADPERQRIYNHLVTDIYKLADDTFLSLNTRFGQGVFYDLRRKYKENPESLYINTFNNVFDELDKYNLMEGDDQPYGDELNQEFLKLFELLLSREELYAKKDENAVANLFKGEKMPWPRQCIFVSAVTIHLLMHFNYSALDLLFDLLKHPHQEVKQRALAGLLLVLYKYDSRLPLYGEIAERLAQLKESDVTETILQTAVIQIMRTRETEKLARKLTDEILPEVARIHPNLRNRLDLDNIIGDKFKEGKNPDWEDIFSDSPELMNKLEEFSKLQMEGSDLFLSTFRMLKHFPFFNRMDNWFLPFSYPNPIVTDILKDESAPFQNPDLLKGMAESGILCNSDKFSLILSIPQMPSAQKGMMGQMFMAEIGAIREIEKSDQLIGPEKQALSISNQYIQDLYRFFRVYPRKDAFEDPFSWKLDFYNKWFVQTIFKDGDFYLKLGEYLFNKDRYPEALECYNAASDFTKPTMQILQKQAFCHQQNAQYKQALDLYLKADLFNDKQVWNLKKIALCYRHLNNPEKALEYYQKAEKVKPDDLHNQLSIGHCLLELKDFEQALKYYFKVEYLAPDNKKVWRPIVWCALALGKFDQAGKYCDKLLQDQPSYHDYINMGHVKWCEKNREEALQWYQKGIKQPGFSMKEFLDTLQNDKEILATHGVDETDIPIMIDQLRYYLQP</sequence>
<evidence type="ECO:0000313" key="5">
    <source>
        <dbReference type="Proteomes" id="UP000295221"/>
    </source>
</evidence>
<reference evidence="4 5" key="1">
    <citation type="submission" date="2019-03" db="EMBL/GenBank/DDBJ databases">
        <title>Genomic Encyclopedia of Type Strains, Phase IV (KMG-IV): sequencing the most valuable type-strain genomes for metagenomic binning, comparative biology and taxonomic classification.</title>
        <authorList>
            <person name="Goeker M."/>
        </authorList>
    </citation>
    <scope>NUCLEOTIDE SEQUENCE [LARGE SCALE GENOMIC DNA]</scope>
    <source>
        <strain evidence="4 5">DSM 24179</strain>
    </source>
</reference>
<dbReference type="Pfam" id="PF13181">
    <property type="entry name" value="TPR_8"/>
    <property type="match status" value="2"/>
</dbReference>
<dbReference type="Gene3D" id="1.25.40.10">
    <property type="entry name" value="Tetratricopeptide repeat domain"/>
    <property type="match status" value="1"/>
</dbReference>
<evidence type="ECO:0000256" key="2">
    <source>
        <dbReference type="ARBA" id="ARBA00022803"/>
    </source>
</evidence>
<evidence type="ECO:0000256" key="1">
    <source>
        <dbReference type="ARBA" id="ARBA00022737"/>
    </source>
</evidence>
<feature type="repeat" description="TPR" evidence="3">
    <location>
        <begin position="564"/>
        <end position="597"/>
    </location>
</feature>
<dbReference type="SMART" id="SM00028">
    <property type="entry name" value="TPR"/>
    <property type="match status" value="5"/>
</dbReference>
<name>A0A4R2GAK7_9BACT</name>
<dbReference type="SUPFAM" id="SSF48452">
    <property type="entry name" value="TPR-like"/>
    <property type="match status" value="1"/>
</dbReference>
<proteinExistence type="predicted"/>
<feature type="repeat" description="TPR" evidence="3">
    <location>
        <begin position="598"/>
        <end position="631"/>
    </location>
</feature>
<dbReference type="OrthoDB" id="1108959at2"/>
<dbReference type="InterPro" id="IPR011990">
    <property type="entry name" value="TPR-like_helical_dom_sf"/>
</dbReference>
<evidence type="ECO:0000313" key="4">
    <source>
        <dbReference type="EMBL" id="TCO04988.1"/>
    </source>
</evidence>
<protein>
    <submittedName>
        <fullName evidence="4">Tetratricopeptide repeat protein</fullName>
    </submittedName>
</protein>
<dbReference type="PANTHER" id="PTHR44943">
    <property type="entry name" value="CELLULOSE SYNTHASE OPERON PROTEIN C"/>
    <property type="match status" value="1"/>
</dbReference>
<accession>A0A4R2GAK7</accession>
<dbReference type="InterPro" id="IPR019734">
    <property type="entry name" value="TPR_rpt"/>
</dbReference>
<comment type="caution">
    <text evidence="4">The sequence shown here is derived from an EMBL/GenBank/DDBJ whole genome shotgun (WGS) entry which is preliminary data.</text>
</comment>
<dbReference type="EMBL" id="SLWK01000017">
    <property type="protein sequence ID" value="TCO04988.1"/>
    <property type="molecule type" value="Genomic_DNA"/>
</dbReference>
<organism evidence="4 5">
    <name type="scientific">Natronoflexus pectinivorans</name>
    <dbReference type="NCBI Taxonomy" id="682526"/>
    <lineage>
        <taxon>Bacteria</taxon>
        <taxon>Pseudomonadati</taxon>
        <taxon>Bacteroidota</taxon>
        <taxon>Bacteroidia</taxon>
        <taxon>Marinilabiliales</taxon>
        <taxon>Marinilabiliaceae</taxon>
        <taxon>Natronoflexus</taxon>
    </lineage>
</organism>
<keyword evidence="1" id="KW-0677">Repeat</keyword>